<dbReference type="Proteomes" id="UP000006867">
    <property type="component" value="Chromosome"/>
</dbReference>
<proteinExistence type="predicted"/>
<reference evidence="1 2" key="1">
    <citation type="journal article" date="2011" name="Front. Microbiol.">
        <title>Genomic signatures of strain selection and enhancement in Bacillus atrophaeus var. globigii, a historical biowarfare simulant.</title>
        <authorList>
            <person name="Gibbons H.S."/>
            <person name="Broomall S.M."/>
            <person name="McNew L.A."/>
            <person name="Daligault H."/>
            <person name="Chapman C."/>
            <person name="Bruce D."/>
            <person name="Karavis M."/>
            <person name="Krepps M."/>
            <person name="McGregor P.A."/>
            <person name="Hong C."/>
            <person name="Park K.H."/>
            <person name="Akmal A."/>
            <person name="Feldman A."/>
            <person name="Lin J.S."/>
            <person name="Chang W.E."/>
            <person name="Higgs B.W."/>
            <person name="Demirev P."/>
            <person name="Lindquist J."/>
            <person name="Liem A."/>
            <person name="Fochler E."/>
            <person name="Read T.D."/>
            <person name="Tapia R."/>
            <person name="Johnson S."/>
            <person name="Bishop-Lilly K.A."/>
            <person name="Detter C."/>
            <person name="Han C."/>
            <person name="Sozhamannan S."/>
            <person name="Rosenzweig C.N."/>
            <person name="Skowronski E.W."/>
        </authorList>
    </citation>
    <scope>NUCLEOTIDE SEQUENCE [LARGE SCALE GENOMIC DNA]</scope>
    <source>
        <strain evidence="1 2">1942</strain>
    </source>
</reference>
<sequence>MNIVKSATNRMITLSDNNKASLVRRIIEKEKLGYECVKPIESQYYEFVAGGSDKKACKYRREYIGCTKHYAMMIHHQRK</sequence>
<dbReference type="RefSeq" id="WP_003325937.1">
    <property type="nucleotide sequence ID" value="NC_014639.1"/>
</dbReference>
<accession>A0ABM5LX54</accession>
<gene>
    <name evidence="1" type="ordered locus">BATR1942_07655</name>
</gene>
<protein>
    <submittedName>
        <fullName evidence="1">Uncharacterized protein</fullName>
    </submittedName>
</protein>
<name>A0ABM5LX54_BACA1</name>
<evidence type="ECO:0000313" key="1">
    <source>
        <dbReference type="EMBL" id="ADP32470.1"/>
    </source>
</evidence>
<keyword evidence="2" id="KW-1185">Reference proteome</keyword>
<dbReference type="EMBL" id="CP002207">
    <property type="protein sequence ID" value="ADP32470.1"/>
    <property type="molecule type" value="Genomic_DNA"/>
</dbReference>
<organism evidence="1 2">
    <name type="scientific">Bacillus atrophaeus (strain 1942)</name>
    <dbReference type="NCBI Taxonomy" id="720555"/>
    <lineage>
        <taxon>Bacteria</taxon>
        <taxon>Bacillati</taxon>
        <taxon>Bacillota</taxon>
        <taxon>Bacilli</taxon>
        <taxon>Bacillales</taxon>
        <taxon>Bacillaceae</taxon>
        <taxon>Bacillus</taxon>
    </lineage>
</organism>
<evidence type="ECO:0000313" key="2">
    <source>
        <dbReference type="Proteomes" id="UP000006867"/>
    </source>
</evidence>